<keyword evidence="7" id="KW-1185">Reference proteome</keyword>
<feature type="transmembrane region" description="Helical" evidence="5">
    <location>
        <begin position="495"/>
        <end position="516"/>
    </location>
</feature>
<dbReference type="AlphaFoldDB" id="A0A6A5YMW9"/>
<evidence type="ECO:0008006" key="8">
    <source>
        <dbReference type="Google" id="ProtNLM"/>
    </source>
</evidence>
<evidence type="ECO:0000256" key="1">
    <source>
        <dbReference type="ARBA" id="ARBA00004141"/>
    </source>
</evidence>
<evidence type="ECO:0000313" key="6">
    <source>
        <dbReference type="EMBL" id="KAF2108476.1"/>
    </source>
</evidence>
<dbReference type="Pfam" id="PF01544">
    <property type="entry name" value="CorA"/>
    <property type="match status" value="1"/>
</dbReference>
<sequence>MANVPSIRVEPQSFLTAPDTIELPERPPSIRSGSNRQWSPEQYTSLIAQYAKRNSTLYSGVHFTKLANLLRKPFERPNKRLISREHIPTTESAALYTVGPGTPFEYRHIRSPEDLIECSEEDVSSMLFLRGQPCPEWLAYAGASYHIDPEFFQRHLDFLLTMSRKRYFAYPPLISASRNIIQLSYMTVGECSSQGGDIDQAELDDLRMSSDMDMRHYFNLMSKGISQTSSPADSIVRDYFLLDKDHFVIHQQVSVYIAQRDKGWANIIWLDTGNPLSADQSSPWGKIIAKNQSNHQETFLPWIQTHPFAALRATSLSITPDRRPSKDMQQSASLLHLDYGKTLDKQLLVKDPYYALHELFTACANSNAQFLTVLASKIAQDAARKYGPDENVSPTNMIYYQHLLDSLASSIRNTLLSMQNRDQVSWQKATEPTLRSKAATAAQTLAQDYQELIRRTETLSEGCKTRLHVLMNRAAIVESNKAIEQAKEVTKLTRLAFVFIPLGFISSFFGMNLSPFSNNAPYGLWIFFAVSAPLVVLMLLSIIWSPRKALLKVMRKKENRKERKSFEDEESG</sequence>
<dbReference type="Proteomes" id="UP000799770">
    <property type="component" value="Unassembled WGS sequence"/>
</dbReference>
<proteinExistence type="predicted"/>
<evidence type="ECO:0000313" key="7">
    <source>
        <dbReference type="Proteomes" id="UP000799770"/>
    </source>
</evidence>
<dbReference type="GO" id="GO:0046873">
    <property type="term" value="F:metal ion transmembrane transporter activity"/>
    <property type="evidence" value="ECO:0007669"/>
    <property type="project" value="InterPro"/>
</dbReference>
<evidence type="ECO:0000256" key="4">
    <source>
        <dbReference type="ARBA" id="ARBA00023136"/>
    </source>
</evidence>
<dbReference type="OrthoDB" id="3231000at2759"/>
<dbReference type="InterPro" id="IPR002523">
    <property type="entry name" value="MgTranspt_CorA/ZnTranspt_ZntB"/>
</dbReference>
<feature type="transmembrane region" description="Helical" evidence="5">
    <location>
        <begin position="522"/>
        <end position="545"/>
    </location>
</feature>
<reference evidence="6" key="1">
    <citation type="journal article" date="2020" name="Stud. Mycol.">
        <title>101 Dothideomycetes genomes: a test case for predicting lifestyles and emergence of pathogens.</title>
        <authorList>
            <person name="Haridas S."/>
            <person name="Albert R."/>
            <person name="Binder M."/>
            <person name="Bloem J."/>
            <person name="Labutti K."/>
            <person name="Salamov A."/>
            <person name="Andreopoulos B."/>
            <person name="Baker S."/>
            <person name="Barry K."/>
            <person name="Bills G."/>
            <person name="Bluhm B."/>
            <person name="Cannon C."/>
            <person name="Castanera R."/>
            <person name="Culley D."/>
            <person name="Daum C."/>
            <person name="Ezra D."/>
            <person name="Gonzalez J."/>
            <person name="Henrissat B."/>
            <person name="Kuo A."/>
            <person name="Liang C."/>
            <person name="Lipzen A."/>
            <person name="Lutzoni F."/>
            <person name="Magnuson J."/>
            <person name="Mondo S."/>
            <person name="Nolan M."/>
            <person name="Ohm R."/>
            <person name="Pangilinan J."/>
            <person name="Park H.-J."/>
            <person name="Ramirez L."/>
            <person name="Alfaro M."/>
            <person name="Sun H."/>
            <person name="Tritt A."/>
            <person name="Yoshinaga Y."/>
            <person name="Zwiers L.-H."/>
            <person name="Turgeon B."/>
            <person name="Goodwin S."/>
            <person name="Spatafora J."/>
            <person name="Crous P."/>
            <person name="Grigoriev I."/>
        </authorList>
    </citation>
    <scope>NUCLEOTIDE SEQUENCE</scope>
    <source>
        <strain evidence="6">CBS 627.86</strain>
    </source>
</reference>
<evidence type="ECO:0000256" key="5">
    <source>
        <dbReference type="SAM" id="Phobius"/>
    </source>
</evidence>
<keyword evidence="2 5" id="KW-0812">Transmembrane</keyword>
<dbReference type="InterPro" id="IPR045863">
    <property type="entry name" value="CorA_TM1_TM2"/>
</dbReference>
<evidence type="ECO:0000256" key="2">
    <source>
        <dbReference type="ARBA" id="ARBA00022692"/>
    </source>
</evidence>
<organism evidence="6 7">
    <name type="scientific">Lophiotrema nucula</name>
    <dbReference type="NCBI Taxonomy" id="690887"/>
    <lineage>
        <taxon>Eukaryota</taxon>
        <taxon>Fungi</taxon>
        <taxon>Dikarya</taxon>
        <taxon>Ascomycota</taxon>
        <taxon>Pezizomycotina</taxon>
        <taxon>Dothideomycetes</taxon>
        <taxon>Pleosporomycetidae</taxon>
        <taxon>Pleosporales</taxon>
        <taxon>Lophiotremataceae</taxon>
        <taxon>Lophiotrema</taxon>
    </lineage>
</organism>
<dbReference type="SUPFAM" id="SSF144083">
    <property type="entry name" value="Magnesium transport protein CorA, transmembrane region"/>
    <property type="match status" value="1"/>
</dbReference>
<keyword evidence="3 5" id="KW-1133">Transmembrane helix</keyword>
<gene>
    <name evidence="6" type="ORF">BDV96DRAFT_652727</name>
</gene>
<comment type="subcellular location">
    <subcellularLocation>
        <location evidence="1">Membrane</location>
        <topology evidence="1">Multi-pass membrane protein</topology>
    </subcellularLocation>
</comment>
<dbReference type="GO" id="GO:0016020">
    <property type="term" value="C:membrane"/>
    <property type="evidence" value="ECO:0007669"/>
    <property type="project" value="UniProtKB-SubCell"/>
</dbReference>
<dbReference type="Gene3D" id="1.20.58.340">
    <property type="entry name" value="Magnesium transport protein CorA, transmembrane region"/>
    <property type="match status" value="1"/>
</dbReference>
<name>A0A6A5YMW9_9PLEO</name>
<keyword evidence="4 5" id="KW-0472">Membrane</keyword>
<protein>
    <recommendedName>
        <fullName evidence="8">Cora-like Mg2+ transporter protein-domain-containing protein</fullName>
    </recommendedName>
</protein>
<dbReference type="EMBL" id="ML977347">
    <property type="protein sequence ID" value="KAF2108476.1"/>
    <property type="molecule type" value="Genomic_DNA"/>
</dbReference>
<accession>A0A6A5YMW9</accession>
<evidence type="ECO:0000256" key="3">
    <source>
        <dbReference type="ARBA" id="ARBA00022989"/>
    </source>
</evidence>